<keyword evidence="2" id="KW-0285">Flavoprotein</keyword>
<dbReference type="InterPro" id="IPR016166">
    <property type="entry name" value="FAD-bd_PCMH"/>
</dbReference>
<dbReference type="InterPro" id="IPR012951">
    <property type="entry name" value="BBE"/>
</dbReference>
<comment type="similarity">
    <text evidence="1">Belongs to the oxygen-dependent FAD-linked oxidoreductase family.</text>
</comment>
<dbReference type="InterPro" id="IPR036318">
    <property type="entry name" value="FAD-bd_PCMH-like_sf"/>
</dbReference>
<evidence type="ECO:0000256" key="5">
    <source>
        <dbReference type="SAM" id="Phobius"/>
    </source>
</evidence>
<evidence type="ECO:0000313" key="7">
    <source>
        <dbReference type="EMBL" id="KAF2092526.1"/>
    </source>
</evidence>
<keyword evidence="5" id="KW-0812">Transmembrane</keyword>
<protein>
    <submittedName>
        <fullName evidence="7">FAD-binding domain-containing protein</fullName>
    </submittedName>
</protein>
<gene>
    <name evidence="7" type="ORF">NA57DRAFT_62395</name>
</gene>
<dbReference type="InterPro" id="IPR016169">
    <property type="entry name" value="FAD-bd_PCMH_sub2"/>
</dbReference>
<dbReference type="Proteomes" id="UP000799772">
    <property type="component" value="Unassembled WGS sequence"/>
</dbReference>
<proteinExistence type="inferred from homology"/>
<sequence length="539" mass="57503">MLLCLLPGAHSSLEMTMIAECEDASAGGRKSAVGSQDNCIISDFLSVNIVIFLIYIFAFALLIRAMGNTNSAVQQCLTSAVGGDTSLVAFQSNPLFQIIDVKPYNLDIPVNPAAVTYPKTPDHVSGIVRCAADAQLKVQAKSGGHSYGNYGLGGTDNAVVIDMKNFNQFSMDNTTWTATIGSGTLLGDVTTNLHDAGGRAMAHGTCPEVGIGGHATIGGLGPTSRMYGSALDHVMEVEVVLANGTVTRVSQSQNPDLLFALKGAGAGFGVITEFIVRTEPEPGEMVQYSYTFSFGSFSSLTQLYMDWQSFVSDPKLSRKVAGELVLMELGIIISGTYFGPKSEFNALKLEEKFPNSTKSSVVVFDDWLGMASHWAEDVALELGGGIPAPFYSKSLAFTNETLLSSSTVGELFNYLDTADKGTLLWFAIFDLEGGAVGDIASDTTAYAHRDALLFLQTYAIDIGKVSNTTRAFLDDMNDVLTKAMPKVSANGAYPGYVDPALPNGQEAYWGSNLPKLEKIKKAVDPNDVFHNPQSVRPAS</sequence>
<dbReference type="InterPro" id="IPR050416">
    <property type="entry name" value="FAD-linked_Oxidoreductase"/>
</dbReference>
<dbReference type="InterPro" id="IPR006094">
    <property type="entry name" value="Oxid_FAD_bind_N"/>
</dbReference>
<dbReference type="Gene3D" id="3.30.465.10">
    <property type="match status" value="1"/>
</dbReference>
<dbReference type="EMBL" id="ML978145">
    <property type="protein sequence ID" value="KAF2092526.1"/>
    <property type="molecule type" value="Genomic_DNA"/>
</dbReference>
<dbReference type="Pfam" id="PF08031">
    <property type="entry name" value="BBE"/>
    <property type="match status" value="1"/>
</dbReference>
<dbReference type="GO" id="GO:0071949">
    <property type="term" value="F:FAD binding"/>
    <property type="evidence" value="ECO:0007669"/>
    <property type="project" value="InterPro"/>
</dbReference>
<keyword evidence="5" id="KW-1133">Transmembrane helix</keyword>
<comment type="caution">
    <text evidence="7">The sequence shown here is derived from an EMBL/GenBank/DDBJ whole genome shotgun (WGS) entry which is preliminary data.</text>
</comment>
<evidence type="ECO:0000256" key="2">
    <source>
        <dbReference type="ARBA" id="ARBA00022630"/>
    </source>
</evidence>
<dbReference type="PANTHER" id="PTHR42973:SF17">
    <property type="entry name" value="OXIDASE, PUTATIVE (AFU_ORTHOLOGUE AFUA_6G14340)-RELATED"/>
    <property type="match status" value="1"/>
</dbReference>
<reference evidence="7" key="1">
    <citation type="journal article" date="2020" name="Stud. Mycol.">
        <title>101 Dothideomycetes genomes: a test case for predicting lifestyles and emergence of pathogens.</title>
        <authorList>
            <person name="Haridas S."/>
            <person name="Albert R."/>
            <person name="Binder M."/>
            <person name="Bloem J."/>
            <person name="Labutti K."/>
            <person name="Salamov A."/>
            <person name="Andreopoulos B."/>
            <person name="Baker S."/>
            <person name="Barry K."/>
            <person name="Bills G."/>
            <person name="Bluhm B."/>
            <person name="Cannon C."/>
            <person name="Castanera R."/>
            <person name="Culley D."/>
            <person name="Daum C."/>
            <person name="Ezra D."/>
            <person name="Gonzalez J."/>
            <person name="Henrissat B."/>
            <person name="Kuo A."/>
            <person name="Liang C."/>
            <person name="Lipzen A."/>
            <person name="Lutzoni F."/>
            <person name="Magnuson J."/>
            <person name="Mondo S."/>
            <person name="Nolan M."/>
            <person name="Ohm R."/>
            <person name="Pangilinan J."/>
            <person name="Park H.-J."/>
            <person name="Ramirez L."/>
            <person name="Alfaro M."/>
            <person name="Sun H."/>
            <person name="Tritt A."/>
            <person name="Yoshinaga Y."/>
            <person name="Zwiers L.-H."/>
            <person name="Turgeon B."/>
            <person name="Goodwin S."/>
            <person name="Spatafora J."/>
            <person name="Crous P."/>
            <person name="Grigoriev I."/>
        </authorList>
    </citation>
    <scope>NUCLEOTIDE SEQUENCE</scope>
    <source>
        <strain evidence="7">CBS 133067</strain>
    </source>
</reference>
<organism evidence="7 8">
    <name type="scientific">Rhizodiscina lignyota</name>
    <dbReference type="NCBI Taxonomy" id="1504668"/>
    <lineage>
        <taxon>Eukaryota</taxon>
        <taxon>Fungi</taxon>
        <taxon>Dikarya</taxon>
        <taxon>Ascomycota</taxon>
        <taxon>Pezizomycotina</taxon>
        <taxon>Dothideomycetes</taxon>
        <taxon>Pleosporomycetidae</taxon>
        <taxon>Aulographales</taxon>
        <taxon>Rhizodiscinaceae</taxon>
        <taxon>Rhizodiscina</taxon>
    </lineage>
</organism>
<keyword evidence="4" id="KW-0560">Oxidoreductase</keyword>
<keyword evidence="5" id="KW-0472">Membrane</keyword>
<dbReference type="GO" id="GO:0016491">
    <property type="term" value="F:oxidoreductase activity"/>
    <property type="evidence" value="ECO:0007669"/>
    <property type="project" value="UniProtKB-KW"/>
</dbReference>
<dbReference type="SUPFAM" id="SSF56176">
    <property type="entry name" value="FAD-binding/transporter-associated domain-like"/>
    <property type="match status" value="1"/>
</dbReference>
<evidence type="ECO:0000256" key="1">
    <source>
        <dbReference type="ARBA" id="ARBA00005466"/>
    </source>
</evidence>
<name>A0A9P4I070_9PEZI</name>
<dbReference type="AlphaFoldDB" id="A0A9P4I070"/>
<dbReference type="PANTHER" id="PTHR42973">
    <property type="entry name" value="BINDING OXIDOREDUCTASE, PUTATIVE (AFU_ORTHOLOGUE AFUA_1G17690)-RELATED"/>
    <property type="match status" value="1"/>
</dbReference>
<dbReference type="Gene3D" id="3.40.462.20">
    <property type="match status" value="1"/>
</dbReference>
<dbReference type="PROSITE" id="PS51387">
    <property type="entry name" value="FAD_PCMH"/>
    <property type="match status" value="1"/>
</dbReference>
<keyword evidence="3" id="KW-0274">FAD</keyword>
<feature type="domain" description="FAD-binding PCMH-type" evidence="6">
    <location>
        <begin position="108"/>
        <end position="281"/>
    </location>
</feature>
<evidence type="ECO:0000256" key="3">
    <source>
        <dbReference type="ARBA" id="ARBA00022827"/>
    </source>
</evidence>
<evidence type="ECO:0000313" key="8">
    <source>
        <dbReference type="Proteomes" id="UP000799772"/>
    </source>
</evidence>
<keyword evidence="8" id="KW-1185">Reference proteome</keyword>
<feature type="transmembrane region" description="Helical" evidence="5">
    <location>
        <begin position="45"/>
        <end position="63"/>
    </location>
</feature>
<dbReference type="Pfam" id="PF01565">
    <property type="entry name" value="FAD_binding_4"/>
    <property type="match status" value="1"/>
</dbReference>
<evidence type="ECO:0000259" key="6">
    <source>
        <dbReference type="PROSITE" id="PS51387"/>
    </source>
</evidence>
<evidence type="ECO:0000256" key="4">
    <source>
        <dbReference type="ARBA" id="ARBA00023002"/>
    </source>
</evidence>
<accession>A0A9P4I070</accession>
<dbReference type="OrthoDB" id="415825at2759"/>